<accession>S4Y4X9</accession>
<organism evidence="1 2">
    <name type="scientific">Sorangium cellulosum So0157-2</name>
    <dbReference type="NCBI Taxonomy" id="1254432"/>
    <lineage>
        <taxon>Bacteria</taxon>
        <taxon>Pseudomonadati</taxon>
        <taxon>Myxococcota</taxon>
        <taxon>Polyangia</taxon>
        <taxon>Polyangiales</taxon>
        <taxon>Polyangiaceae</taxon>
        <taxon>Sorangium</taxon>
    </lineage>
</organism>
<gene>
    <name evidence="1" type="ORF">SCE1572_36390</name>
</gene>
<reference evidence="1 2" key="1">
    <citation type="journal article" date="2013" name="Sci. Rep.">
        <title>Extraordinary expansion of a Sorangium cellulosum genome from an alkaline milieu.</title>
        <authorList>
            <person name="Han K."/>
            <person name="Li Z.F."/>
            <person name="Peng R."/>
            <person name="Zhu L.P."/>
            <person name="Zhou T."/>
            <person name="Wang L.G."/>
            <person name="Li S.G."/>
            <person name="Zhang X.B."/>
            <person name="Hu W."/>
            <person name="Wu Z.H."/>
            <person name="Qin N."/>
            <person name="Li Y.Z."/>
        </authorList>
    </citation>
    <scope>NUCLEOTIDE SEQUENCE [LARGE SCALE GENOMIC DNA]</scope>
    <source>
        <strain evidence="1 2">So0157-2</strain>
    </source>
</reference>
<dbReference type="STRING" id="1254432.SCE1572_36390"/>
<evidence type="ECO:0000313" key="2">
    <source>
        <dbReference type="Proteomes" id="UP000014803"/>
    </source>
</evidence>
<dbReference type="EMBL" id="CP003969">
    <property type="protein sequence ID" value="AGP39491.1"/>
    <property type="molecule type" value="Genomic_DNA"/>
</dbReference>
<protein>
    <submittedName>
        <fullName evidence="1">Uncharacterized protein</fullName>
    </submittedName>
</protein>
<evidence type="ECO:0000313" key="1">
    <source>
        <dbReference type="EMBL" id="AGP39491.1"/>
    </source>
</evidence>
<dbReference type="HOGENOM" id="CLU_2439206_0_0_7"/>
<sequence length="90" mass="10354">MAGRIRRYALRFIPSRRLQEYSVPALIPSCSANTRAECPLLCQRATRSRQMRLLSSIHTSGAGFYAAQRLQKSTWVTERVRSTRRRSSKP</sequence>
<dbReference type="KEGG" id="scu:SCE1572_36390"/>
<proteinExistence type="predicted"/>
<dbReference type="Proteomes" id="UP000014803">
    <property type="component" value="Chromosome"/>
</dbReference>
<dbReference type="AlphaFoldDB" id="S4Y4X9"/>
<name>S4Y4X9_SORCE</name>